<keyword evidence="12" id="KW-1185">Reference proteome</keyword>
<dbReference type="EC" id="2.3.2.27" evidence="2"/>
<dbReference type="InterPro" id="IPR001841">
    <property type="entry name" value="Znf_RING"/>
</dbReference>
<sequence length="221" mass="24323">MLEGEHQRALTLPKAIPTPEARAPASAEDVLNVVQSCPEPTGRWVPAKREVEVEEDDEDEDCCCVCLETFTDDNPAKKTKCGHQYHLQCIMQWYQRNSTCPMCFRQVELECESSQQLMVEATRPFIRMSSRTDAESASSASAATGVNATARRLQHSAHSGARPSYRVAGLATGPPRRSYEGTQSQHDATASTPAGRRSSTSGLSALKANFRKIFRTRSSSQ</sequence>
<reference evidence="11 12" key="1">
    <citation type="submission" date="2024-03" db="EMBL/GenBank/DDBJ databases">
        <title>Complete genome sequence of the green alga Chloropicon roscoffensis RCC1871.</title>
        <authorList>
            <person name="Lemieux C."/>
            <person name="Pombert J.-F."/>
            <person name="Otis C."/>
            <person name="Turmel M."/>
        </authorList>
    </citation>
    <scope>NUCLEOTIDE SEQUENCE [LARGE SCALE GENOMIC DNA]</scope>
    <source>
        <strain evidence="11 12">RCC1871</strain>
    </source>
</reference>
<dbReference type="InterPro" id="IPR013083">
    <property type="entry name" value="Znf_RING/FYVE/PHD"/>
</dbReference>
<dbReference type="GO" id="GO:0061630">
    <property type="term" value="F:ubiquitin protein ligase activity"/>
    <property type="evidence" value="ECO:0007669"/>
    <property type="project" value="UniProtKB-EC"/>
</dbReference>
<evidence type="ECO:0000256" key="6">
    <source>
        <dbReference type="ARBA" id="ARBA00022786"/>
    </source>
</evidence>
<feature type="compositionally biased region" description="Polar residues" evidence="9">
    <location>
        <begin position="180"/>
        <end position="203"/>
    </location>
</feature>
<proteinExistence type="predicted"/>
<evidence type="ECO:0000313" key="11">
    <source>
        <dbReference type="EMBL" id="WZN60119.1"/>
    </source>
</evidence>
<dbReference type="PROSITE" id="PS50089">
    <property type="entry name" value="ZF_RING_2"/>
    <property type="match status" value="1"/>
</dbReference>
<evidence type="ECO:0000256" key="4">
    <source>
        <dbReference type="ARBA" id="ARBA00022723"/>
    </source>
</evidence>
<feature type="region of interest" description="Disordered" evidence="9">
    <location>
        <begin position="130"/>
        <end position="205"/>
    </location>
</feature>
<dbReference type="PANTHER" id="PTHR46463:SF10">
    <property type="entry name" value="OS01G0926200 PROTEIN"/>
    <property type="match status" value="1"/>
</dbReference>
<keyword evidence="6" id="KW-0833">Ubl conjugation pathway</keyword>
<evidence type="ECO:0000256" key="5">
    <source>
        <dbReference type="ARBA" id="ARBA00022771"/>
    </source>
</evidence>
<evidence type="ECO:0000259" key="10">
    <source>
        <dbReference type="PROSITE" id="PS50089"/>
    </source>
</evidence>
<organism evidence="11 12">
    <name type="scientific">Chloropicon roscoffensis</name>
    <dbReference type="NCBI Taxonomy" id="1461544"/>
    <lineage>
        <taxon>Eukaryota</taxon>
        <taxon>Viridiplantae</taxon>
        <taxon>Chlorophyta</taxon>
        <taxon>Chloropicophyceae</taxon>
        <taxon>Chloropicales</taxon>
        <taxon>Chloropicaceae</taxon>
        <taxon>Chloropicon</taxon>
    </lineage>
</organism>
<feature type="domain" description="RING-type" evidence="10">
    <location>
        <begin position="63"/>
        <end position="103"/>
    </location>
</feature>
<protein>
    <recommendedName>
        <fullName evidence="2">RING-type E3 ubiquitin transferase</fullName>
        <ecNumber evidence="2">2.3.2.27</ecNumber>
    </recommendedName>
</protein>
<dbReference type="AlphaFoldDB" id="A0AAX4P1S9"/>
<dbReference type="SUPFAM" id="SSF57850">
    <property type="entry name" value="RING/U-box"/>
    <property type="match status" value="1"/>
</dbReference>
<feature type="region of interest" description="Disordered" evidence="9">
    <location>
        <begin position="1"/>
        <end position="23"/>
    </location>
</feature>
<gene>
    <name evidence="11" type="ORF">HKI87_02g16470</name>
</gene>
<evidence type="ECO:0000256" key="3">
    <source>
        <dbReference type="ARBA" id="ARBA00022679"/>
    </source>
</evidence>
<evidence type="ECO:0000256" key="2">
    <source>
        <dbReference type="ARBA" id="ARBA00012483"/>
    </source>
</evidence>
<dbReference type="GO" id="GO:0008270">
    <property type="term" value="F:zinc ion binding"/>
    <property type="evidence" value="ECO:0007669"/>
    <property type="project" value="UniProtKB-KW"/>
</dbReference>
<comment type="catalytic activity">
    <reaction evidence="1">
        <text>S-ubiquitinyl-[E2 ubiquitin-conjugating enzyme]-L-cysteine + [acceptor protein]-L-lysine = [E2 ubiquitin-conjugating enzyme]-L-cysteine + N(6)-ubiquitinyl-[acceptor protein]-L-lysine.</text>
        <dbReference type="EC" id="2.3.2.27"/>
    </reaction>
</comment>
<evidence type="ECO:0000256" key="8">
    <source>
        <dbReference type="PROSITE-ProRule" id="PRU00175"/>
    </source>
</evidence>
<evidence type="ECO:0000256" key="1">
    <source>
        <dbReference type="ARBA" id="ARBA00000900"/>
    </source>
</evidence>
<evidence type="ECO:0000313" key="12">
    <source>
        <dbReference type="Proteomes" id="UP001472866"/>
    </source>
</evidence>
<dbReference type="Pfam" id="PF13639">
    <property type="entry name" value="zf-RING_2"/>
    <property type="match status" value="1"/>
</dbReference>
<dbReference type="EMBL" id="CP151502">
    <property type="protein sequence ID" value="WZN60119.1"/>
    <property type="molecule type" value="Genomic_DNA"/>
</dbReference>
<name>A0AAX4P1S9_9CHLO</name>
<keyword evidence="3" id="KW-0808">Transferase</keyword>
<evidence type="ECO:0000256" key="7">
    <source>
        <dbReference type="ARBA" id="ARBA00022833"/>
    </source>
</evidence>
<dbReference type="SMART" id="SM00184">
    <property type="entry name" value="RING"/>
    <property type="match status" value="1"/>
</dbReference>
<accession>A0AAX4P1S9</accession>
<feature type="compositionally biased region" description="Low complexity" evidence="9">
    <location>
        <begin position="130"/>
        <end position="150"/>
    </location>
</feature>
<dbReference type="PANTHER" id="PTHR46463">
    <property type="entry name" value="ZINC FINGER, RING/FYVE/PHD-TYPE"/>
    <property type="match status" value="1"/>
</dbReference>
<dbReference type="Proteomes" id="UP001472866">
    <property type="component" value="Chromosome 02"/>
</dbReference>
<keyword evidence="7" id="KW-0862">Zinc</keyword>
<keyword evidence="5 8" id="KW-0863">Zinc-finger</keyword>
<keyword evidence="4" id="KW-0479">Metal-binding</keyword>
<dbReference type="Gene3D" id="3.30.40.10">
    <property type="entry name" value="Zinc/RING finger domain, C3HC4 (zinc finger)"/>
    <property type="match status" value="1"/>
</dbReference>
<evidence type="ECO:0000256" key="9">
    <source>
        <dbReference type="SAM" id="MobiDB-lite"/>
    </source>
</evidence>